<dbReference type="InterPro" id="IPR031729">
    <property type="entry name" value="Fanconi_A_N"/>
</dbReference>
<dbReference type="InterPro" id="IPR003516">
    <property type="entry name" value="FANCA"/>
</dbReference>
<dbReference type="PANTHER" id="PTHR12047:SF2">
    <property type="entry name" value="FANCONI ANEMIA GROUP A PROTEIN"/>
    <property type="match status" value="1"/>
</dbReference>
<evidence type="ECO:0000259" key="5">
    <source>
        <dbReference type="Pfam" id="PF24783"/>
    </source>
</evidence>
<evidence type="ECO:0000313" key="7">
    <source>
        <dbReference type="Proteomes" id="UP000694542"/>
    </source>
</evidence>
<dbReference type="PANTHER" id="PTHR12047">
    <property type="entry name" value="FANCONI ANEMIA GROUP A PROTEIN"/>
    <property type="match status" value="1"/>
</dbReference>
<feature type="domain" description="Fanconi anaemia group A protein arcN subdomain" evidence="5">
    <location>
        <begin position="568"/>
        <end position="801"/>
    </location>
</feature>
<dbReference type="Pfam" id="PF03511">
    <property type="entry name" value="FANCA_CTD"/>
    <property type="match status" value="1"/>
</dbReference>
<evidence type="ECO:0000259" key="3">
    <source>
        <dbReference type="Pfam" id="PF15865"/>
    </source>
</evidence>
<dbReference type="Ensembl" id="ENSCAFT00040043266.1">
    <property type="protein sequence ID" value="ENSCAFP00040037743.1"/>
    <property type="gene ID" value="ENSCAFG00040022537.1"/>
</dbReference>
<evidence type="ECO:0000259" key="4">
    <source>
        <dbReference type="Pfam" id="PF24781"/>
    </source>
</evidence>
<evidence type="ECO:0000313" key="6">
    <source>
        <dbReference type="Ensembl" id="ENSCAFP00040037743.1"/>
    </source>
</evidence>
<proteinExistence type="predicted"/>
<feature type="domain" description="Fanconi anaemia group A protein C-terminal" evidence="2">
    <location>
        <begin position="1107"/>
        <end position="1300"/>
    </location>
</feature>
<dbReference type="GO" id="GO:0043240">
    <property type="term" value="C:Fanconi anaemia nuclear complex"/>
    <property type="evidence" value="ECO:0007669"/>
    <property type="project" value="InterPro"/>
</dbReference>
<sequence length="1324" mass="148571">YLFMRETQRGRGRGTGRGRSRLHEGNLMWGSIPGPRDYALSSALRDQASRLGVPVAVLSSQTVASSIMQICSSNGEPTHRVLLNAEQRKKLSSVLEVAQYLLAHSMFSRFSFCQELREVQNFLLLEAVWHLHVQNIVSLQELLESHADTQAIVAWLFRDLCLLCEQMEVSTQDTDIAQAMLSDFVQLFVLRGFQKSSDPRRNMEPERMALATGLQDESPVYKAVKCWFGMFCGHTFGRMMSTDCPKRFFSHTLTQVLTHKPVLKVSDAVRLQRDWSFAKTHPLLSSLYRRLFVMLSPEELIGHLEEVLGTHEVNWQHVLSCVSTLVICSPEAQQLVQDWVTRLLARAFESCDLDSMVTAFLVVRQAALEGPSVFPSYADWFQASFGSTRGFHSGSKKTLVFLFKFLSDLVPFEAPRYMQVHILYPPLVPSKYRSLLTDYVTLAKTRLADLKVSVENMGLYEDLSSAKDVTEPHSQAHQDVEKAIAVFEHTGKVPVAVMEASIFRRPYYMSHFLPALLTPRVVSTCARGLADKIPPSLYSTYCQACSSAAEKKPENAALGTKTEAICVEPLGLLAAALRELRTTMTDPTQYDVFSAQMAVVSERLSSALGLGEEDGSFEESQVQVNIFSPELEPQDQQVADLLLTSFCQNLITAGLGGSPCRQGPWAAHFVTSLCGRRLLPIVLTRLCQLLRHQGPGLSASHVLGLAALVIHLGECRPAVPEVHVASPAPVKSLPLPEFLSSLLTLRTAEASLFCLKFCTAAISYSLCKSSSQSKDILCSCLSPALMKKFQFILFRLLSEARGPLSQEDTAGPPWKLLCLPSADWQRAALCLWKQRTFQELLQEKEFHLTYRDWLQLELEIQPEFDSLSDMERWDFHQWAIHEHFLLKPSEAGGCDGDMQTACTVLVDVLIDFCQSLRSYNCLENSDLVLSCTGNRDIFSRLQEMAADLEQGPVAPQRCSPSQGHFLFRVFRRRLQALASGWDVAARLQRQQELLVYRWILLGLPPSILVGSPQNKQPATPDCTEFFHLVNSEVICCPLRDPSLTCPIVVTSALLWWPRLEPELHTRWRRCFQGPLPQELQRLWEAQLFGKSCLSSDLASPPPGPAWVSAAALHFAIQQAEETRIKSQLEKLNCQNFIYLFMRDEREAVDFLKAVDICAEILRCLDKRKVSWLVLFQLTDTDGGLGQVLLRLAPDPYIRLLPFAFYSLLSYFDEDAFIREDAFLRVAVDMYLKLICLFVTGETSAVSALAGRSQELQGQGDPVGLIIKARHFLLQSIPRCPEKSFANMAELLATSGHCDPEVSAALLSRHQAVSDDDLYQEPHLF</sequence>
<evidence type="ECO:0008006" key="8">
    <source>
        <dbReference type="Google" id="ProtNLM"/>
    </source>
</evidence>
<feature type="region of interest" description="Disordered" evidence="1">
    <location>
        <begin position="1"/>
        <end position="22"/>
    </location>
</feature>
<dbReference type="Pfam" id="PF24781">
    <property type="entry name" value="FANCA_helical"/>
    <property type="match status" value="1"/>
</dbReference>
<dbReference type="InterPro" id="IPR055386">
    <property type="entry name" value="FANCA_helical"/>
</dbReference>
<reference evidence="6" key="2">
    <citation type="submission" date="2025-08" db="UniProtKB">
        <authorList>
            <consortium name="Ensembl"/>
        </authorList>
    </citation>
    <scope>IDENTIFICATION</scope>
</reference>
<dbReference type="Pfam" id="PF15865">
    <property type="entry name" value="Fanconi_A_N"/>
    <property type="match status" value="1"/>
</dbReference>
<protein>
    <recommendedName>
        <fullName evidence="8">FA complementation group A</fullName>
    </recommendedName>
</protein>
<feature type="domain" description="Fanconi anaemia group A protein helical" evidence="4">
    <location>
        <begin position="473"/>
        <end position="545"/>
    </location>
</feature>
<dbReference type="Proteomes" id="UP000694542">
    <property type="component" value="Chromosome 5"/>
</dbReference>
<reference evidence="6" key="1">
    <citation type="submission" date="2018-10" db="EMBL/GenBank/DDBJ databases">
        <title>De novo assembly of a Great Dane genome.</title>
        <authorList>
            <person name="Kidd J.M."/>
            <person name="Pendleton A.L."/>
            <person name="Shen F."/>
            <person name="Emery S."/>
        </authorList>
    </citation>
    <scope>NUCLEOTIDE SEQUENCE [LARGE SCALE GENOMIC DNA]</scope>
    <source>
        <strain evidence="6">Great Dane</strain>
    </source>
</reference>
<dbReference type="Pfam" id="PF24783">
    <property type="entry name" value="FANCA_arcN"/>
    <property type="match status" value="1"/>
</dbReference>
<organism evidence="6 7">
    <name type="scientific">Canis lupus familiaris</name>
    <name type="common">Dog</name>
    <name type="synonym">Canis familiaris</name>
    <dbReference type="NCBI Taxonomy" id="9615"/>
    <lineage>
        <taxon>Eukaryota</taxon>
        <taxon>Metazoa</taxon>
        <taxon>Chordata</taxon>
        <taxon>Craniata</taxon>
        <taxon>Vertebrata</taxon>
        <taxon>Euteleostomi</taxon>
        <taxon>Mammalia</taxon>
        <taxon>Eutheria</taxon>
        <taxon>Laurasiatheria</taxon>
        <taxon>Carnivora</taxon>
        <taxon>Caniformia</taxon>
        <taxon>Canidae</taxon>
        <taxon>Canis</taxon>
    </lineage>
</organism>
<dbReference type="GO" id="GO:0036297">
    <property type="term" value="P:interstrand cross-link repair"/>
    <property type="evidence" value="ECO:0007669"/>
    <property type="project" value="InterPro"/>
</dbReference>
<name>A0A8C0Z5B4_CANLF</name>
<evidence type="ECO:0000256" key="1">
    <source>
        <dbReference type="SAM" id="MobiDB-lite"/>
    </source>
</evidence>
<evidence type="ECO:0000259" key="2">
    <source>
        <dbReference type="Pfam" id="PF03511"/>
    </source>
</evidence>
<dbReference type="InterPro" id="IPR055387">
    <property type="entry name" value="FANCA_arcN"/>
</dbReference>
<feature type="domain" description="Fanconi anaemia group A protein N-terminal" evidence="3">
    <location>
        <begin position="120"/>
        <end position="453"/>
    </location>
</feature>
<accession>A0A8C0Z5B4</accession>
<feature type="compositionally biased region" description="Basic residues" evidence="1">
    <location>
        <begin position="10"/>
        <end position="20"/>
    </location>
</feature>
<dbReference type="InterPro" id="IPR055277">
    <property type="entry name" value="Fanconi_A_C"/>
</dbReference>